<keyword evidence="3" id="KW-1185">Reference proteome</keyword>
<comment type="caution">
    <text evidence="2">The sequence shown here is derived from an EMBL/GenBank/DDBJ whole genome shotgun (WGS) entry which is preliminary data.</text>
</comment>
<protein>
    <submittedName>
        <fullName evidence="2">Uncharacterized protein</fullName>
    </submittedName>
</protein>
<evidence type="ECO:0000313" key="3">
    <source>
        <dbReference type="Proteomes" id="UP000822688"/>
    </source>
</evidence>
<proteinExistence type="predicted"/>
<feature type="region of interest" description="Disordered" evidence="1">
    <location>
        <begin position="62"/>
        <end position="83"/>
    </location>
</feature>
<organism evidence="2 3">
    <name type="scientific">Ceratodon purpureus</name>
    <name type="common">Fire moss</name>
    <name type="synonym">Dicranum purpureum</name>
    <dbReference type="NCBI Taxonomy" id="3225"/>
    <lineage>
        <taxon>Eukaryota</taxon>
        <taxon>Viridiplantae</taxon>
        <taxon>Streptophyta</taxon>
        <taxon>Embryophyta</taxon>
        <taxon>Bryophyta</taxon>
        <taxon>Bryophytina</taxon>
        <taxon>Bryopsida</taxon>
        <taxon>Dicranidae</taxon>
        <taxon>Pseudoditrichales</taxon>
        <taxon>Ditrichaceae</taxon>
        <taxon>Ceratodon</taxon>
    </lineage>
</organism>
<reference evidence="2" key="1">
    <citation type="submission" date="2020-06" db="EMBL/GenBank/DDBJ databases">
        <title>WGS assembly of Ceratodon purpureus strain R40.</title>
        <authorList>
            <person name="Carey S.B."/>
            <person name="Jenkins J."/>
            <person name="Shu S."/>
            <person name="Lovell J.T."/>
            <person name="Sreedasyam A."/>
            <person name="Maumus F."/>
            <person name="Tiley G.P."/>
            <person name="Fernandez-Pozo N."/>
            <person name="Barry K."/>
            <person name="Chen C."/>
            <person name="Wang M."/>
            <person name="Lipzen A."/>
            <person name="Daum C."/>
            <person name="Saski C.A."/>
            <person name="Payton A.C."/>
            <person name="Mcbreen J.C."/>
            <person name="Conrad R.E."/>
            <person name="Kollar L.M."/>
            <person name="Olsson S."/>
            <person name="Huttunen S."/>
            <person name="Landis J.B."/>
            <person name="Wickett N.J."/>
            <person name="Johnson M.G."/>
            <person name="Rensing S.A."/>
            <person name="Grimwood J."/>
            <person name="Schmutz J."/>
            <person name="Mcdaniel S.F."/>
        </authorList>
    </citation>
    <scope>NUCLEOTIDE SEQUENCE</scope>
    <source>
        <strain evidence="2">R40</strain>
    </source>
</reference>
<dbReference type="Proteomes" id="UP000822688">
    <property type="component" value="Chromosome 10"/>
</dbReference>
<gene>
    <name evidence="2" type="ORF">KC19_10G115000</name>
</gene>
<accession>A0A8T0GM18</accession>
<feature type="compositionally biased region" description="Basic and acidic residues" evidence="1">
    <location>
        <begin position="73"/>
        <end position="83"/>
    </location>
</feature>
<name>A0A8T0GM18_CERPU</name>
<evidence type="ECO:0000313" key="2">
    <source>
        <dbReference type="EMBL" id="KAG0559575.1"/>
    </source>
</evidence>
<feature type="region of interest" description="Disordered" evidence="1">
    <location>
        <begin position="1"/>
        <end position="23"/>
    </location>
</feature>
<feature type="compositionally biased region" description="Polar residues" evidence="1">
    <location>
        <begin position="63"/>
        <end position="72"/>
    </location>
</feature>
<dbReference type="AlphaFoldDB" id="A0A8T0GM18"/>
<sequence length="83" mass="8539">MIHGGEWSQPMAGPSGTLSPFAGRALPDSPMLLTLPGLLITTSSSSTSSSSSRLIITTNITTGTSLNSSGHGSSERWGAEYRS</sequence>
<dbReference type="EMBL" id="CM026431">
    <property type="protein sequence ID" value="KAG0559575.1"/>
    <property type="molecule type" value="Genomic_DNA"/>
</dbReference>
<evidence type="ECO:0000256" key="1">
    <source>
        <dbReference type="SAM" id="MobiDB-lite"/>
    </source>
</evidence>